<dbReference type="Proteomes" id="UP000294017">
    <property type="component" value="Unassembled WGS sequence"/>
</dbReference>
<feature type="non-terminal residue" evidence="1">
    <location>
        <position position="87"/>
    </location>
</feature>
<dbReference type="AlphaFoldDB" id="A0AB37XP50"/>
<accession>A0AB37XP50</accession>
<proteinExistence type="predicted"/>
<evidence type="ECO:0000313" key="1">
    <source>
        <dbReference type="EMBL" id="RZI04323.1"/>
    </source>
</evidence>
<protein>
    <submittedName>
        <fullName evidence="1">Autolysin</fullName>
    </submittedName>
</protein>
<name>A0AB37XP50_STAAU</name>
<dbReference type="Gene3D" id="3.90.1720.10">
    <property type="entry name" value="endopeptidase domain like (from Nostoc punctiforme)"/>
    <property type="match status" value="1"/>
</dbReference>
<comment type="caution">
    <text evidence="1">The sequence shown here is derived from an EMBL/GenBank/DDBJ whole genome shotgun (WGS) entry which is preliminary data.</text>
</comment>
<sequence length="87" mass="9805">MQAKLTKKEFIEWLKTSEGKQFNVDLWYGFQCFDYANAGWKVLFGLLLKGLGAKDIPFANNFDGLATVYQNTPDFLAKPGDMVVFGS</sequence>
<organism evidence="1 2">
    <name type="scientific">Staphylococcus aureus</name>
    <dbReference type="NCBI Taxonomy" id="1280"/>
    <lineage>
        <taxon>Bacteria</taxon>
        <taxon>Bacillati</taxon>
        <taxon>Bacillota</taxon>
        <taxon>Bacilli</taxon>
        <taxon>Bacillales</taxon>
        <taxon>Staphylococcaceae</taxon>
        <taxon>Staphylococcus</taxon>
    </lineage>
</organism>
<evidence type="ECO:0000313" key="2">
    <source>
        <dbReference type="Proteomes" id="UP000294017"/>
    </source>
</evidence>
<reference evidence="1 2" key="1">
    <citation type="submission" date="2018-11" db="EMBL/GenBank/DDBJ databases">
        <title>Genomic profiling of Staphylococcus species from a Poultry farm system in KwaZulu-Natal, South Africa.</title>
        <authorList>
            <person name="Amoako D.G."/>
            <person name="Somboro A.M."/>
            <person name="Abia A.L.K."/>
            <person name="Bester L.A."/>
            <person name="Essack S.Y."/>
        </authorList>
    </citation>
    <scope>NUCLEOTIDE SEQUENCE [LARGE SCALE GENOMIC DNA]</scope>
    <source>
        <strain evidence="1 2">SA12</strain>
    </source>
</reference>
<gene>
    <name evidence="1" type="ORF">EIH03_14645</name>
</gene>
<dbReference type="EMBL" id="RQTF01000361">
    <property type="protein sequence ID" value="RZI04323.1"/>
    <property type="molecule type" value="Genomic_DNA"/>
</dbReference>